<feature type="domain" description="Homing endonuclease LAGLIDADG" evidence="2">
    <location>
        <begin position="90"/>
        <end position="165"/>
    </location>
</feature>
<accession>A0A2I6QCJ5</accession>
<dbReference type="InterPro" id="IPR004860">
    <property type="entry name" value="LAGLIDADG_dom"/>
</dbReference>
<evidence type="ECO:0000259" key="2">
    <source>
        <dbReference type="Pfam" id="PF00961"/>
    </source>
</evidence>
<dbReference type="Pfam" id="PF00961">
    <property type="entry name" value="LAGLIDADG_1"/>
    <property type="match status" value="1"/>
</dbReference>
<dbReference type="InterPro" id="IPR027434">
    <property type="entry name" value="Homing_endonucl"/>
</dbReference>
<dbReference type="Gene3D" id="3.10.28.10">
    <property type="entry name" value="Homing endonucleases"/>
    <property type="match status" value="1"/>
</dbReference>
<protein>
    <recommendedName>
        <fullName evidence="2">Homing endonuclease LAGLIDADG domain-containing protein</fullName>
    </recommendedName>
</protein>
<keyword evidence="3" id="KW-0496">Mitochondrion</keyword>
<organism evidence="3">
    <name type="scientific">Malassezia globosa</name>
    <dbReference type="NCBI Taxonomy" id="76773"/>
    <lineage>
        <taxon>Eukaryota</taxon>
        <taxon>Fungi</taxon>
        <taxon>Dikarya</taxon>
        <taxon>Basidiomycota</taxon>
        <taxon>Ustilaginomycotina</taxon>
        <taxon>Malasseziomycetes</taxon>
        <taxon>Malasseziales</taxon>
        <taxon>Malasseziaceae</taxon>
        <taxon>Malassezia</taxon>
    </lineage>
</organism>
<dbReference type="EMBL" id="KY911089">
    <property type="protein sequence ID" value="AUN28096.1"/>
    <property type="molecule type" value="Genomic_DNA"/>
</dbReference>
<dbReference type="SUPFAM" id="SSF55608">
    <property type="entry name" value="Homing endonucleases"/>
    <property type="match status" value="1"/>
</dbReference>
<reference evidence="3" key="1">
    <citation type="submission" date="2017-04" db="EMBL/GenBank/DDBJ databases">
        <authorList>
            <person name="Afonso C.L."/>
            <person name="Miller P.J."/>
            <person name="Scott M.A."/>
            <person name="Spackman E."/>
            <person name="Goraichik I."/>
            <person name="Dimitrov K.M."/>
            <person name="Suarez D.L."/>
            <person name="Swayne D.E."/>
        </authorList>
    </citation>
    <scope>NUCLEOTIDE SEQUENCE</scope>
</reference>
<sequence>MLNSNYAMCWEHPVNSFEFTNDTFTMVISGTLFTVSLPSEKKVFKMQSAGNQRLCKSSLVGTSETTCVTTKKISKYENACNDFAFKEWFAGMIDGDGCFLVNKQGYPSLEITVDLKDLYLLHYIQNKIGGGNIKLRSGSKSYRYRMHNKKGMIHVVNIVNGYIQHNIRKSQLHRVCSTLNIPIKNTVNLTKDSNWFARIFWFRWYNSYLYKQCQKFSV</sequence>
<proteinExistence type="predicted"/>
<geneLocation type="mitochondrion" evidence="3"/>
<dbReference type="AlphaFoldDB" id="A0A2I6QCJ5"/>
<gene>
    <name evidence="3" type="primary">orf218</name>
</gene>
<dbReference type="GO" id="GO:0004519">
    <property type="term" value="F:endonuclease activity"/>
    <property type="evidence" value="ECO:0007669"/>
    <property type="project" value="InterPro"/>
</dbReference>
<dbReference type="PANTHER" id="PTHR37520">
    <property type="entry name" value="INTRON-ENCODED DNA ENDONUCLEASE AI2A-RELATED"/>
    <property type="match status" value="1"/>
</dbReference>
<evidence type="ECO:0000313" key="3">
    <source>
        <dbReference type="EMBL" id="AUN28096.1"/>
    </source>
</evidence>
<name>A0A2I6QCJ5_9BASI</name>
<dbReference type="PANTHER" id="PTHR37520:SF1">
    <property type="entry name" value="INTRON-ENCODED DNA ENDONUCLEASE AI2A-RELATED"/>
    <property type="match status" value="1"/>
</dbReference>
<evidence type="ECO:0000256" key="1">
    <source>
        <dbReference type="ARBA" id="ARBA00002670"/>
    </source>
</evidence>
<comment type="function">
    <text evidence="1">Mitochondrial DNA endonuclease involved in intron homing.</text>
</comment>